<dbReference type="GeneID" id="97548011"/>
<dbReference type="RefSeq" id="WP_109968611.1">
    <property type="nucleotide sequence ID" value="NZ_CP176093.1"/>
</dbReference>
<evidence type="ECO:0000256" key="4">
    <source>
        <dbReference type="ARBA" id="ARBA00023136"/>
    </source>
</evidence>
<comment type="caution">
    <text evidence="7">The sequence shown here is derived from an EMBL/GenBank/DDBJ whole genome shotgun (WGS) entry which is preliminary data.</text>
</comment>
<feature type="transmembrane region" description="Helical" evidence="5">
    <location>
        <begin position="351"/>
        <end position="372"/>
    </location>
</feature>
<keyword evidence="3 5" id="KW-1133">Transmembrane helix</keyword>
<dbReference type="InterPro" id="IPR036259">
    <property type="entry name" value="MFS_trans_sf"/>
</dbReference>
<dbReference type="Gene3D" id="1.20.1250.20">
    <property type="entry name" value="MFS general substrate transporter like domains"/>
    <property type="match status" value="2"/>
</dbReference>
<dbReference type="Pfam" id="PF07690">
    <property type="entry name" value="MFS_1"/>
    <property type="match status" value="1"/>
</dbReference>
<dbReference type="PANTHER" id="PTHR43129">
    <property type="entry name" value="FOSMIDOMYCIN RESISTANCE PROTEIN"/>
    <property type="match status" value="1"/>
</dbReference>
<evidence type="ECO:0000256" key="1">
    <source>
        <dbReference type="ARBA" id="ARBA00004141"/>
    </source>
</evidence>
<feature type="transmembrane region" description="Helical" evidence="5">
    <location>
        <begin position="68"/>
        <end position="90"/>
    </location>
</feature>
<accession>A0A2V2N957</accession>
<dbReference type="InterPro" id="IPR020846">
    <property type="entry name" value="MFS_dom"/>
</dbReference>
<evidence type="ECO:0000313" key="7">
    <source>
        <dbReference type="EMBL" id="PWR72121.1"/>
    </source>
</evidence>
<name>A0A2V2N957_9EURY</name>
<dbReference type="GO" id="GO:0022857">
    <property type="term" value="F:transmembrane transporter activity"/>
    <property type="evidence" value="ECO:0007669"/>
    <property type="project" value="InterPro"/>
</dbReference>
<proteinExistence type="predicted"/>
<dbReference type="EMBL" id="QGMY01000007">
    <property type="protein sequence ID" value="PWR72121.1"/>
    <property type="molecule type" value="Genomic_DNA"/>
</dbReference>
<feature type="transmembrane region" description="Helical" evidence="5">
    <location>
        <begin position="289"/>
        <end position="310"/>
    </location>
</feature>
<comment type="subcellular location">
    <subcellularLocation>
        <location evidence="1">Membrane</location>
        <topology evidence="1">Multi-pass membrane protein</topology>
    </subcellularLocation>
</comment>
<gene>
    <name evidence="7" type="ORF">DK846_09025</name>
</gene>
<dbReference type="AlphaFoldDB" id="A0A2V2N957"/>
<feature type="transmembrane region" description="Helical" evidence="5">
    <location>
        <begin position="96"/>
        <end position="119"/>
    </location>
</feature>
<feature type="transmembrane region" description="Helical" evidence="5">
    <location>
        <begin position="238"/>
        <end position="258"/>
    </location>
</feature>
<feature type="transmembrane region" description="Helical" evidence="5">
    <location>
        <begin position="322"/>
        <end position="345"/>
    </location>
</feature>
<evidence type="ECO:0000256" key="5">
    <source>
        <dbReference type="SAM" id="Phobius"/>
    </source>
</evidence>
<evidence type="ECO:0000256" key="3">
    <source>
        <dbReference type="ARBA" id="ARBA00022989"/>
    </source>
</evidence>
<sequence length="382" mass="40124">MSQLRQIGQLTLAHLVNDIYAPVLMALQPVLITMYGYSYFQAALLPVTHSLVSSLLQPVFGHLADTRGLRVSVGLSIMLSGIGISLLGFIPDQYMVMLMCVLISAVGHASFHPGALCKVSALATGQSRGRLTSFFVVGGNMGMALGPIIAGIVLTSGGIPMVTILIIPAMLAAAVLYVKPIPDVCPAVKEKSEPGGEDWNPVKLLFAGSTLRAWVTFGAMTYFPTFLVLQGYPLIEATTLVSLMLVAGVIGQISGGILSDRIGRKKVVVITTVASIPPFVGILMTHGFVLILCMLLFGYLLWASFAVTIAMAHEQVPSQIGLISGLFLGIAMGAGGIGVSISGAIADQIGLMATLAVFPVLLVAASILFMMVKSPRLKKSPE</sequence>
<feature type="domain" description="Major facilitator superfamily (MFS) profile" evidence="6">
    <location>
        <begin position="6"/>
        <end position="377"/>
    </location>
</feature>
<feature type="transmembrane region" description="Helical" evidence="5">
    <location>
        <begin position="12"/>
        <end position="32"/>
    </location>
</feature>
<dbReference type="PANTHER" id="PTHR43129:SF1">
    <property type="entry name" value="FOSMIDOMYCIN RESISTANCE PROTEIN"/>
    <property type="match status" value="1"/>
</dbReference>
<dbReference type="InterPro" id="IPR005829">
    <property type="entry name" value="Sugar_transporter_CS"/>
</dbReference>
<evidence type="ECO:0000259" key="6">
    <source>
        <dbReference type="PROSITE" id="PS50850"/>
    </source>
</evidence>
<dbReference type="SUPFAM" id="SSF103473">
    <property type="entry name" value="MFS general substrate transporter"/>
    <property type="match status" value="1"/>
</dbReference>
<feature type="transmembrane region" description="Helical" evidence="5">
    <location>
        <begin position="213"/>
        <end position="232"/>
    </location>
</feature>
<dbReference type="GO" id="GO:0005886">
    <property type="term" value="C:plasma membrane"/>
    <property type="evidence" value="ECO:0007669"/>
    <property type="project" value="TreeGrafter"/>
</dbReference>
<keyword evidence="4 5" id="KW-0472">Membrane</keyword>
<evidence type="ECO:0000313" key="8">
    <source>
        <dbReference type="Proteomes" id="UP000245657"/>
    </source>
</evidence>
<reference evidence="7 8" key="1">
    <citation type="submission" date="2018-05" db="EMBL/GenBank/DDBJ databases">
        <title>Draft genome of Methanospirillum lacunae Ki8-1.</title>
        <authorList>
            <person name="Dueholm M.S."/>
            <person name="Nielsen P.H."/>
            <person name="Bakmann L.F."/>
            <person name="Otzen D.E."/>
        </authorList>
    </citation>
    <scope>NUCLEOTIDE SEQUENCE [LARGE SCALE GENOMIC DNA]</scope>
    <source>
        <strain evidence="7 8">Ki8-1</strain>
    </source>
</reference>
<organism evidence="7 8">
    <name type="scientific">Methanospirillum lacunae</name>
    <dbReference type="NCBI Taxonomy" id="668570"/>
    <lineage>
        <taxon>Archaea</taxon>
        <taxon>Methanobacteriati</taxon>
        <taxon>Methanobacteriota</taxon>
        <taxon>Stenosarchaea group</taxon>
        <taxon>Methanomicrobia</taxon>
        <taxon>Methanomicrobiales</taxon>
        <taxon>Methanospirillaceae</taxon>
        <taxon>Methanospirillum</taxon>
    </lineage>
</organism>
<protein>
    <submittedName>
        <fullName evidence="7">MFS transporter</fullName>
    </submittedName>
</protein>
<keyword evidence="8" id="KW-1185">Reference proteome</keyword>
<dbReference type="PROSITE" id="PS00216">
    <property type="entry name" value="SUGAR_TRANSPORT_1"/>
    <property type="match status" value="1"/>
</dbReference>
<keyword evidence="2 5" id="KW-0812">Transmembrane</keyword>
<dbReference type="OrthoDB" id="29061at2157"/>
<dbReference type="Proteomes" id="UP000245657">
    <property type="component" value="Unassembled WGS sequence"/>
</dbReference>
<dbReference type="PROSITE" id="PS50850">
    <property type="entry name" value="MFS"/>
    <property type="match status" value="1"/>
</dbReference>
<dbReference type="CDD" id="cd17478">
    <property type="entry name" value="MFS_FsR"/>
    <property type="match status" value="1"/>
</dbReference>
<feature type="transmembrane region" description="Helical" evidence="5">
    <location>
        <begin position="131"/>
        <end position="153"/>
    </location>
</feature>
<dbReference type="InterPro" id="IPR011701">
    <property type="entry name" value="MFS"/>
</dbReference>
<feature type="transmembrane region" description="Helical" evidence="5">
    <location>
        <begin position="38"/>
        <end position="56"/>
    </location>
</feature>
<evidence type="ECO:0000256" key="2">
    <source>
        <dbReference type="ARBA" id="ARBA00022692"/>
    </source>
</evidence>
<feature type="transmembrane region" description="Helical" evidence="5">
    <location>
        <begin position="159"/>
        <end position="178"/>
    </location>
</feature>